<dbReference type="GeneID" id="106459887"/>
<feature type="compositionally biased region" description="Basic and acidic residues" evidence="7">
    <location>
        <begin position="206"/>
        <end position="217"/>
    </location>
</feature>
<gene>
    <name evidence="10" type="primary">LOC106459887</name>
</gene>
<name>A0ABM1B542_LIMPO</name>
<dbReference type="InterPro" id="IPR003893">
    <property type="entry name" value="Iroquois_homeo"/>
</dbReference>
<dbReference type="SMART" id="SM00548">
    <property type="entry name" value="IRO"/>
    <property type="match status" value="1"/>
</dbReference>
<evidence type="ECO:0000256" key="4">
    <source>
        <dbReference type="ARBA" id="ARBA00023155"/>
    </source>
</evidence>
<comment type="similarity">
    <text evidence="2">Belongs to the TALE/IRO homeobox family.</text>
</comment>
<dbReference type="SMART" id="SM00389">
    <property type="entry name" value="HOX"/>
    <property type="match status" value="1"/>
</dbReference>
<proteinExistence type="inferred from homology"/>
<keyword evidence="5 6" id="KW-0539">Nucleus</keyword>
<protein>
    <submittedName>
        <fullName evidence="10">Iroquois-class homeodomain protein IRX-6-like isoform X1</fullName>
    </submittedName>
</protein>
<evidence type="ECO:0000256" key="6">
    <source>
        <dbReference type="PROSITE-ProRule" id="PRU00108"/>
    </source>
</evidence>
<feature type="compositionally biased region" description="Acidic residues" evidence="7">
    <location>
        <begin position="244"/>
        <end position="256"/>
    </location>
</feature>
<dbReference type="PROSITE" id="PS00027">
    <property type="entry name" value="HOMEOBOX_1"/>
    <property type="match status" value="1"/>
</dbReference>
<dbReference type="SUPFAM" id="SSF46689">
    <property type="entry name" value="Homeodomain-like"/>
    <property type="match status" value="1"/>
</dbReference>
<keyword evidence="9" id="KW-1185">Reference proteome</keyword>
<feature type="compositionally biased region" description="Basic and acidic residues" evidence="7">
    <location>
        <begin position="224"/>
        <end position="243"/>
    </location>
</feature>
<accession>A0ABM1B542</accession>
<sequence>MMSYTQFGYGTYPSPVQLIGNSGQTTPACCDGTWTGLTADNSSPAAAAVCPLPSAYDSRLISSYPQLAPGIAGSPRLYNVTPCTSDQSSYGVIPRLNTPAFCPATALNPAYPPKDVTDPWRVQTAYYYDPTLSGYRYGDLDFNGARRKNVTRDSTSTLKAWLNEHRKNPYPTKGEKIMLAIITKMTLTQVSTWFANARRRLKKDNKMTWEPRTKNETDIEDNDNDKSEDVSDEELVKNIRNRNDEEENNREDEIVDINENISKTAGKEVGDSIETYNCSETVWEELANQQLSSEEERTREAANREDYSADNDSLTYKVSDPHISSESNPSCKPCSANVTTSFTSAVSSESPSPNLSALVHPAEIPHEGDTDNRVKRSPTSKPRIWSLADTATSKTPVPSHEESPGLEDSHSHYISSVSATESRSRIRITSYGHPAPNSTVSRLVTNGYYQEFSSYGGLPSSGFNGTNPTHIFNPIPPPADTPPQTPPNLALSLQLGSSLPANFIGPQYSYFGQSAHHSGRFSQTGPEKPSSTFAGNFRSSMIRPFPGTFSTANQSEGNHGYIVPSV</sequence>
<evidence type="ECO:0000313" key="10">
    <source>
        <dbReference type="RefSeq" id="XP_013775013.2"/>
    </source>
</evidence>
<organism evidence="9 10">
    <name type="scientific">Limulus polyphemus</name>
    <name type="common">Atlantic horseshoe crab</name>
    <dbReference type="NCBI Taxonomy" id="6850"/>
    <lineage>
        <taxon>Eukaryota</taxon>
        <taxon>Metazoa</taxon>
        <taxon>Ecdysozoa</taxon>
        <taxon>Arthropoda</taxon>
        <taxon>Chelicerata</taxon>
        <taxon>Merostomata</taxon>
        <taxon>Xiphosura</taxon>
        <taxon>Limulidae</taxon>
        <taxon>Limulus</taxon>
    </lineage>
</organism>
<dbReference type="PROSITE" id="PS50071">
    <property type="entry name" value="HOMEOBOX_2"/>
    <property type="match status" value="1"/>
</dbReference>
<evidence type="ECO:0000256" key="1">
    <source>
        <dbReference type="ARBA" id="ARBA00004123"/>
    </source>
</evidence>
<dbReference type="Proteomes" id="UP000694941">
    <property type="component" value="Unplaced"/>
</dbReference>
<dbReference type="PANTHER" id="PTHR11211">
    <property type="entry name" value="IROQUOIS-CLASS HOMEODOMAIN PROTEIN IRX"/>
    <property type="match status" value="1"/>
</dbReference>
<evidence type="ECO:0000256" key="2">
    <source>
        <dbReference type="ARBA" id="ARBA00008446"/>
    </source>
</evidence>
<feature type="region of interest" description="Disordered" evidence="7">
    <location>
        <begin position="206"/>
        <end position="259"/>
    </location>
</feature>
<dbReference type="CDD" id="cd00086">
    <property type="entry name" value="homeodomain"/>
    <property type="match status" value="1"/>
</dbReference>
<evidence type="ECO:0000259" key="8">
    <source>
        <dbReference type="PROSITE" id="PS50071"/>
    </source>
</evidence>
<feature type="compositionally biased region" description="Basic and acidic residues" evidence="7">
    <location>
        <begin position="399"/>
        <end position="411"/>
    </location>
</feature>
<dbReference type="Pfam" id="PF05920">
    <property type="entry name" value="Homeobox_KN"/>
    <property type="match status" value="1"/>
</dbReference>
<dbReference type="InterPro" id="IPR017970">
    <property type="entry name" value="Homeobox_CS"/>
</dbReference>
<feature type="compositionally biased region" description="Basic and acidic residues" evidence="7">
    <location>
        <begin position="294"/>
        <end position="307"/>
    </location>
</feature>
<dbReference type="InterPro" id="IPR001356">
    <property type="entry name" value="HD"/>
</dbReference>
<dbReference type="Gene3D" id="1.10.10.60">
    <property type="entry name" value="Homeodomain-like"/>
    <property type="match status" value="1"/>
</dbReference>
<feature type="compositionally biased region" description="Basic and acidic residues" evidence="7">
    <location>
        <begin position="363"/>
        <end position="374"/>
    </location>
</feature>
<feature type="domain" description="Homeobox" evidence="8">
    <location>
        <begin position="141"/>
        <end position="204"/>
    </location>
</feature>
<dbReference type="InterPro" id="IPR008422">
    <property type="entry name" value="KN_HD"/>
</dbReference>
<keyword evidence="4 6" id="KW-0371">Homeobox</keyword>
<feature type="region of interest" description="Disordered" evidence="7">
    <location>
        <begin position="362"/>
        <end position="419"/>
    </location>
</feature>
<feature type="compositionally biased region" description="Polar residues" evidence="7">
    <location>
        <begin position="310"/>
        <end position="335"/>
    </location>
</feature>
<feature type="DNA-binding region" description="Homeobox" evidence="6">
    <location>
        <begin position="143"/>
        <end position="205"/>
    </location>
</feature>
<evidence type="ECO:0000256" key="3">
    <source>
        <dbReference type="ARBA" id="ARBA00023125"/>
    </source>
</evidence>
<keyword evidence="3 6" id="KW-0238">DNA-binding</keyword>
<evidence type="ECO:0000313" key="9">
    <source>
        <dbReference type="Proteomes" id="UP000694941"/>
    </source>
</evidence>
<reference evidence="10" key="1">
    <citation type="submission" date="2025-08" db="UniProtKB">
        <authorList>
            <consortium name="RefSeq"/>
        </authorList>
    </citation>
    <scope>IDENTIFICATION</scope>
    <source>
        <tissue evidence="10">Muscle</tissue>
    </source>
</reference>
<dbReference type="RefSeq" id="XP_013775013.2">
    <property type="nucleotide sequence ID" value="XM_013919559.2"/>
</dbReference>
<evidence type="ECO:0000256" key="5">
    <source>
        <dbReference type="ARBA" id="ARBA00023242"/>
    </source>
</evidence>
<dbReference type="PANTHER" id="PTHR11211:SF40">
    <property type="entry name" value="MIRROR, ISOFORM C"/>
    <property type="match status" value="1"/>
</dbReference>
<evidence type="ECO:0000256" key="7">
    <source>
        <dbReference type="SAM" id="MobiDB-lite"/>
    </source>
</evidence>
<feature type="region of interest" description="Disordered" evidence="7">
    <location>
        <begin position="287"/>
        <end position="335"/>
    </location>
</feature>
<dbReference type="InterPro" id="IPR009057">
    <property type="entry name" value="Homeodomain-like_sf"/>
</dbReference>
<comment type="subcellular location">
    <subcellularLocation>
        <location evidence="1 6">Nucleus</location>
    </subcellularLocation>
</comment>